<evidence type="ECO:0000313" key="1">
    <source>
        <dbReference type="EMBL" id="QQO84129.1"/>
    </source>
</evidence>
<dbReference type="EMBL" id="CP032664">
    <property type="protein sequence ID" value="QQO84129.1"/>
    <property type="molecule type" value="Genomic_DNA"/>
</dbReference>
<accession>A0A7T8ECX9</accession>
<protein>
    <recommendedName>
        <fullName evidence="2">DUF1834 family protein</fullName>
    </recommendedName>
</protein>
<organism evidence="1">
    <name type="scientific">Shewanella algae</name>
    <dbReference type="NCBI Taxonomy" id="38313"/>
    <lineage>
        <taxon>Bacteria</taxon>
        <taxon>Pseudomonadati</taxon>
        <taxon>Pseudomonadota</taxon>
        <taxon>Gammaproteobacteria</taxon>
        <taxon>Alteromonadales</taxon>
        <taxon>Shewanellaceae</taxon>
        <taxon>Shewanella</taxon>
    </lineage>
</organism>
<sequence>MTTRPDFNLVGSTVYACNKVVEYLKPLLEGSARDLDKVETVERHIGRFDTAQDVKRWLSKRDGGIRIAALSVANYQRIGGRIVGTVNMAAYVFTAERFAYPKDTLAEVIAGKLVAAMMNKVSPPEAYSKADNFRADNLYSTGIDELGIACWAVSWSQQWYLDEAIDQASLDDFLRFGLSGELADGAPIIDGVVDLPQ</sequence>
<name>A0A7T8ECX9_9GAMM</name>
<gene>
    <name evidence="1" type="ORF">D7032_13270</name>
</gene>
<evidence type="ECO:0008006" key="2">
    <source>
        <dbReference type="Google" id="ProtNLM"/>
    </source>
</evidence>
<dbReference type="RefSeq" id="WP_397608964.1">
    <property type="nucleotide sequence ID" value="NZ_CP032664.1"/>
</dbReference>
<reference evidence="1" key="1">
    <citation type="submission" date="2018-09" db="EMBL/GenBank/DDBJ databases">
        <title>Genome sequencing and analysis.</title>
        <authorList>
            <person name="Huang Y.-T."/>
        </authorList>
    </citation>
    <scope>NUCLEOTIDE SEQUENCE</scope>
    <source>
        <strain evidence="1">HIDE</strain>
    </source>
</reference>
<dbReference type="AlphaFoldDB" id="A0A7T8ECX9"/>
<dbReference type="PROSITE" id="PS51257">
    <property type="entry name" value="PROKAR_LIPOPROTEIN"/>
    <property type="match status" value="1"/>
</dbReference>
<proteinExistence type="predicted"/>